<keyword evidence="9 19" id="KW-0808">Transferase</keyword>
<gene>
    <name evidence="19 21" type="primary">cobS</name>
    <name evidence="20" type="ORF">RradSPS_0826</name>
    <name evidence="21" type="ORF">SIL72_05690</name>
</gene>
<reference evidence="21" key="2">
    <citation type="submission" date="2023-11" db="EMBL/GenBank/DDBJ databases">
        <title>MicrobeMod: A computational toolkit for identifying prokaryotic methylation and restriction-modification with nanopore sequencing.</title>
        <authorList>
            <person name="Crits-Christoph A."/>
            <person name="Kang S.C."/>
            <person name="Lee H."/>
            <person name="Ostrov N."/>
        </authorList>
    </citation>
    <scope>NUCLEOTIDE SEQUENCE</scope>
    <source>
        <strain evidence="21">ATCC 51242</strain>
    </source>
</reference>
<dbReference type="GO" id="GO:0008818">
    <property type="term" value="F:cobalamin 5'-phosphate synthase activity"/>
    <property type="evidence" value="ECO:0007669"/>
    <property type="project" value="UniProtKB-UniRule"/>
</dbReference>
<comment type="subcellular location">
    <subcellularLocation>
        <location evidence="2 19">Cell membrane</location>
        <topology evidence="2 19">Multi-pass membrane protein</topology>
    </subcellularLocation>
</comment>
<dbReference type="STRING" id="42256.RradSPS_0826"/>
<evidence type="ECO:0000256" key="2">
    <source>
        <dbReference type="ARBA" id="ARBA00004651"/>
    </source>
</evidence>
<proteinExistence type="inferred from homology"/>
<feature type="transmembrane region" description="Helical" evidence="19">
    <location>
        <begin position="69"/>
        <end position="88"/>
    </location>
</feature>
<keyword evidence="8 19" id="KW-0169">Cobalamin biosynthesis</keyword>
<evidence type="ECO:0000313" key="20">
    <source>
        <dbReference type="EMBL" id="AHY46109.1"/>
    </source>
</evidence>
<dbReference type="EMBL" id="CP007514">
    <property type="protein sequence ID" value="AHY46109.1"/>
    <property type="molecule type" value="Genomic_DNA"/>
</dbReference>
<feature type="transmembrane region" description="Helical" evidence="19">
    <location>
        <begin position="146"/>
        <end position="171"/>
    </location>
</feature>
<evidence type="ECO:0000256" key="7">
    <source>
        <dbReference type="ARBA" id="ARBA00022475"/>
    </source>
</evidence>
<dbReference type="EMBL" id="JAWXXX010000001">
    <property type="protein sequence ID" value="MDX5893519.1"/>
    <property type="molecule type" value="Genomic_DNA"/>
</dbReference>
<comment type="cofactor">
    <cofactor evidence="1 19">
        <name>Mg(2+)</name>
        <dbReference type="ChEBI" id="CHEBI:18420"/>
    </cofactor>
</comment>
<dbReference type="Pfam" id="PF02654">
    <property type="entry name" value="CobS"/>
    <property type="match status" value="1"/>
</dbReference>
<evidence type="ECO:0000256" key="17">
    <source>
        <dbReference type="ARBA" id="ARBA00048623"/>
    </source>
</evidence>
<evidence type="ECO:0000256" key="14">
    <source>
        <dbReference type="ARBA" id="ARBA00025228"/>
    </source>
</evidence>
<evidence type="ECO:0000256" key="9">
    <source>
        <dbReference type="ARBA" id="ARBA00022679"/>
    </source>
</evidence>
<feature type="transmembrane region" description="Helical" evidence="19">
    <location>
        <begin position="216"/>
        <end position="237"/>
    </location>
</feature>
<keyword evidence="13 19" id="KW-0472">Membrane</keyword>
<name>A0A023X239_RUBRA</name>
<protein>
    <recommendedName>
        <fullName evidence="6 19">Adenosylcobinamide-GDP ribazoletransferase</fullName>
        <ecNumber evidence="5 19">2.7.8.26</ecNumber>
    </recommendedName>
    <alternativeName>
        <fullName evidence="16 19">Cobalamin synthase</fullName>
    </alternativeName>
    <alternativeName>
        <fullName evidence="15 19">Cobalamin-5'-phosphate synthase</fullName>
    </alternativeName>
</protein>
<dbReference type="PANTHER" id="PTHR34148:SF1">
    <property type="entry name" value="ADENOSYLCOBINAMIDE-GDP RIBAZOLETRANSFERASE"/>
    <property type="match status" value="1"/>
</dbReference>
<evidence type="ECO:0000256" key="19">
    <source>
        <dbReference type="HAMAP-Rule" id="MF_00719"/>
    </source>
</evidence>
<dbReference type="eggNOG" id="COG0368">
    <property type="taxonomic scope" value="Bacteria"/>
</dbReference>
<dbReference type="AlphaFoldDB" id="A0A023X239"/>
<evidence type="ECO:0000256" key="15">
    <source>
        <dbReference type="ARBA" id="ARBA00032605"/>
    </source>
</evidence>
<evidence type="ECO:0000256" key="16">
    <source>
        <dbReference type="ARBA" id="ARBA00032853"/>
    </source>
</evidence>
<keyword evidence="7 19" id="KW-1003">Cell membrane</keyword>
<dbReference type="RefSeq" id="WP_038680901.1">
    <property type="nucleotide sequence ID" value="NZ_CP007514.1"/>
</dbReference>
<comment type="pathway">
    <text evidence="3 19">Cofactor biosynthesis; adenosylcobalamin biosynthesis; adenosylcobalamin from cob(II)yrinate a,c-diamide: step 7/7.</text>
</comment>
<organism evidence="20 22">
    <name type="scientific">Rubrobacter radiotolerans</name>
    <name type="common">Arthrobacter radiotolerans</name>
    <dbReference type="NCBI Taxonomy" id="42256"/>
    <lineage>
        <taxon>Bacteria</taxon>
        <taxon>Bacillati</taxon>
        <taxon>Actinomycetota</taxon>
        <taxon>Rubrobacteria</taxon>
        <taxon>Rubrobacterales</taxon>
        <taxon>Rubrobacteraceae</taxon>
        <taxon>Rubrobacter</taxon>
    </lineage>
</organism>
<dbReference type="GO" id="GO:0005886">
    <property type="term" value="C:plasma membrane"/>
    <property type="evidence" value="ECO:0007669"/>
    <property type="project" value="UniProtKB-SubCell"/>
</dbReference>
<evidence type="ECO:0000256" key="11">
    <source>
        <dbReference type="ARBA" id="ARBA00022842"/>
    </source>
</evidence>
<keyword evidence="22" id="KW-1185">Reference proteome</keyword>
<dbReference type="EC" id="2.7.8.26" evidence="5 19"/>
<evidence type="ECO:0000256" key="5">
    <source>
        <dbReference type="ARBA" id="ARBA00013200"/>
    </source>
</evidence>
<feature type="transmembrane region" description="Helical" evidence="19">
    <location>
        <begin position="116"/>
        <end position="139"/>
    </location>
</feature>
<evidence type="ECO:0000256" key="10">
    <source>
        <dbReference type="ARBA" id="ARBA00022692"/>
    </source>
</evidence>
<sequence>MGDARQRGRTFREGLVALGFLTVVPVPEGAWRDPGSFGRSFAWFPLVGLGVGAALALAALALGTVLPPLPAAALLVALWAALTGGLHLDGLMDAADGLLCAKSPADRLAVMQDSGVGAFGVLAGGCVLLVKFAALGVLLDPGARDGLFLALFLAPLLGRWAMVLLAVGFPYAGRAGGLGGTFTRGAGRRELALASATGGLALLAGCLLAGNPSPVLATLSGGVAAAGVALLALRRVGGLTGDVYGAAGELFEVAALVALCGWYAG</sequence>
<dbReference type="HAMAP" id="MF_00719">
    <property type="entry name" value="CobS"/>
    <property type="match status" value="1"/>
</dbReference>
<comment type="function">
    <text evidence="14 19">Joins adenosylcobinamide-GDP and alpha-ribazole to generate adenosylcobalamin (Ado-cobalamin). Also synthesizes adenosylcobalamin 5'-phosphate from adenosylcobinamide-GDP and alpha-ribazole 5'-phosphate.</text>
</comment>
<evidence type="ECO:0000256" key="12">
    <source>
        <dbReference type="ARBA" id="ARBA00022989"/>
    </source>
</evidence>
<evidence type="ECO:0000256" key="4">
    <source>
        <dbReference type="ARBA" id="ARBA00010561"/>
    </source>
</evidence>
<feature type="transmembrane region" description="Helical" evidence="19">
    <location>
        <begin position="191"/>
        <end position="209"/>
    </location>
</feature>
<evidence type="ECO:0000256" key="18">
    <source>
        <dbReference type="ARBA" id="ARBA00049504"/>
    </source>
</evidence>
<dbReference type="Proteomes" id="UP000025229">
    <property type="component" value="Chromosome"/>
</dbReference>
<dbReference type="GO" id="GO:0051073">
    <property type="term" value="F:adenosylcobinamide-GDP ribazoletransferase activity"/>
    <property type="evidence" value="ECO:0007669"/>
    <property type="project" value="UniProtKB-UniRule"/>
</dbReference>
<dbReference type="OrthoDB" id="9794223at2"/>
<accession>A0A023X239</accession>
<dbReference type="HOGENOM" id="CLU_057426_3_1_11"/>
<evidence type="ECO:0000256" key="8">
    <source>
        <dbReference type="ARBA" id="ARBA00022573"/>
    </source>
</evidence>
<evidence type="ECO:0000256" key="3">
    <source>
        <dbReference type="ARBA" id="ARBA00004663"/>
    </source>
</evidence>
<dbReference type="UniPathway" id="UPA00148">
    <property type="reaction ID" value="UER00238"/>
</dbReference>
<evidence type="ECO:0000256" key="1">
    <source>
        <dbReference type="ARBA" id="ARBA00001946"/>
    </source>
</evidence>
<reference evidence="20 22" key="1">
    <citation type="submission" date="2014-03" db="EMBL/GenBank/DDBJ databases">
        <title>Complete genome sequence of the Radio-Resistant Rubrobacter radiotolerans RSPS-4.</title>
        <authorList>
            <person name="Egas C.C."/>
            <person name="Barroso C.C."/>
            <person name="Froufe H.J.C."/>
            <person name="Pacheco J.J."/>
            <person name="Albuquerque L.L."/>
            <person name="da Costa M.M.S."/>
        </authorList>
    </citation>
    <scope>NUCLEOTIDE SEQUENCE [LARGE SCALE GENOMIC DNA]</scope>
    <source>
        <strain evidence="20 22">RSPS-4</strain>
    </source>
</reference>
<evidence type="ECO:0000256" key="6">
    <source>
        <dbReference type="ARBA" id="ARBA00015850"/>
    </source>
</evidence>
<dbReference type="KEGG" id="rrd:RradSPS_0826"/>
<evidence type="ECO:0000313" key="21">
    <source>
        <dbReference type="EMBL" id="MDX5893519.1"/>
    </source>
</evidence>
<dbReference type="Proteomes" id="UP001281130">
    <property type="component" value="Unassembled WGS sequence"/>
</dbReference>
<comment type="similarity">
    <text evidence="4 19">Belongs to the CobS family.</text>
</comment>
<dbReference type="GO" id="GO:0009236">
    <property type="term" value="P:cobalamin biosynthetic process"/>
    <property type="evidence" value="ECO:0007669"/>
    <property type="project" value="UniProtKB-UniRule"/>
</dbReference>
<keyword evidence="10 19" id="KW-0812">Transmembrane</keyword>
<keyword evidence="11 19" id="KW-0460">Magnesium</keyword>
<evidence type="ECO:0000256" key="13">
    <source>
        <dbReference type="ARBA" id="ARBA00023136"/>
    </source>
</evidence>
<dbReference type="PANTHER" id="PTHR34148">
    <property type="entry name" value="ADENOSYLCOBINAMIDE-GDP RIBAZOLETRANSFERASE"/>
    <property type="match status" value="1"/>
</dbReference>
<comment type="catalytic activity">
    <reaction evidence="17 19">
        <text>alpha-ribazole + adenosylcob(III)inamide-GDP = adenosylcob(III)alamin + GMP + H(+)</text>
        <dbReference type="Rhea" id="RHEA:16049"/>
        <dbReference type="ChEBI" id="CHEBI:10329"/>
        <dbReference type="ChEBI" id="CHEBI:15378"/>
        <dbReference type="ChEBI" id="CHEBI:18408"/>
        <dbReference type="ChEBI" id="CHEBI:58115"/>
        <dbReference type="ChEBI" id="CHEBI:60487"/>
        <dbReference type="EC" id="2.7.8.26"/>
    </reaction>
</comment>
<feature type="transmembrane region" description="Helical" evidence="19">
    <location>
        <begin position="42"/>
        <end position="62"/>
    </location>
</feature>
<keyword evidence="12 19" id="KW-1133">Transmembrane helix</keyword>
<dbReference type="PATRIC" id="fig|42256.3.peg.837"/>
<comment type="catalytic activity">
    <reaction evidence="18 19">
        <text>alpha-ribazole 5'-phosphate + adenosylcob(III)inamide-GDP = adenosylcob(III)alamin 5'-phosphate + GMP + H(+)</text>
        <dbReference type="Rhea" id="RHEA:23560"/>
        <dbReference type="ChEBI" id="CHEBI:15378"/>
        <dbReference type="ChEBI" id="CHEBI:57918"/>
        <dbReference type="ChEBI" id="CHEBI:58115"/>
        <dbReference type="ChEBI" id="CHEBI:60487"/>
        <dbReference type="ChEBI" id="CHEBI:60493"/>
        <dbReference type="EC" id="2.7.8.26"/>
    </reaction>
</comment>
<dbReference type="InterPro" id="IPR003805">
    <property type="entry name" value="CobS"/>
</dbReference>
<dbReference type="NCBIfam" id="TIGR00317">
    <property type="entry name" value="cobS"/>
    <property type="match status" value="1"/>
</dbReference>
<evidence type="ECO:0000313" key="22">
    <source>
        <dbReference type="Proteomes" id="UP000025229"/>
    </source>
</evidence>